<dbReference type="AlphaFoldDB" id="A0A3N9WY88"/>
<comment type="caution">
    <text evidence="2">The sequence shown here is derived from an EMBL/GenBank/DDBJ whole genome shotgun (WGS) entry which is preliminary data.</text>
</comment>
<dbReference type="EMBL" id="QGSZ01000150">
    <property type="protein sequence ID" value="RQX05709.1"/>
    <property type="molecule type" value="Genomic_DNA"/>
</dbReference>
<dbReference type="RefSeq" id="WP_124771664.1">
    <property type="nucleotide sequence ID" value="NZ_QGSZ01000150.1"/>
</dbReference>
<feature type="domain" description="TniQ" evidence="1">
    <location>
        <begin position="6"/>
        <end position="120"/>
    </location>
</feature>
<evidence type="ECO:0000313" key="3">
    <source>
        <dbReference type="Proteomes" id="UP000282312"/>
    </source>
</evidence>
<accession>A0A3N9WY88</accession>
<sequence>MRSRLPIAVAPAHHETAASYITRLAALHGMSFDELWHQVSRPRVATSQSRYIAADLLAAVTGLPQALLVRAVIELRRPEPDWLAYRHEAQRGCPRCTARHPGGTVLQLLPHHRYVCTRHHIWIGPPDLVDQPCLPLHDLPEIVAAQRAHLRLLHRLGPAATFDAVLTGFLICAHRWSQNPADDNDLDARLDWRDRADVLIPHGTEKTTFSTTRLFAVTYPEAVKLAALVGSLHWRRLAAGGPDGQLRFTTEIRRRLGDPYYRPQVTNDPIARWIDQDCWQPPSLPRSTYRAARTFGGRTGPKVTDRARDSNGRSATWFARTRRAGRAMLYHRHLTAVLVRDWSIPMTTFSATVHATANTQNFRDEAVQNMSVATLIELATAEYLRPQAAPSDYLDTAVTPAPWATRTGPKISAGRLALGKERTGYGMSIPR</sequence>
<gene>
    <name evidence="2" type="ORF">DLJ59_06820</name>
</gene>
<dbReference type="Pfam" id="PF06527">
    <property type="entry name" value="TniQ"/>
    <property type="match status" value="1"/>
</dbReference>
<proteinExistence type="predicted"/>
<protein>
    <recommendedName>
        <fullName evidence="1">TniQ domain-containing protein</fullName>
    </recommendedName>
</protein>
<organism evidence="2 3">
    <name type="scientific">Micromonospora inaquosa</name>
    <dbReference type="NCBI Taxonomy" id="2203716"/>
    <lineage>
        <taxon>Bacteria</taxon>
        <taxon>Bacillati</taxon>
        <taxon>Actinomycetota</taxon>
        <taxon>Actinomycetes</taxon>
        <taxon>Micromonosporales</taxon>
        <taxon>Micromonosporaceae</taxon>
        <taxon>Micromonospora</taxon>
    </lineage>
</organism>
<reference evidence="2 3" key="1">
    <citation type="submission" date="2018-05" db="EMBL/GenBank/DDBJ databases">
        <title>Micromonospora from Atacama Desert.</title>
        <authorList>
            <person name="Carro L."/>
            <person name="Goodfellow M."/>
            <person name="Klenk H.-P."/>
        </authorList>
    </citation>
    <scope>NUCLEOTIDE SEQUENCE [LARGE SCALE GENOMIC DNA]</scope>
    <source>
        <strain evidence="2 3">LB39</strain>
    </source>
</reference>
<dbReference type="InterPro" id="IPR009492">
    <property type="entry name" value="TniQ"/>
</dbReference>
<dbReference type="OrthoDB" id="4508519at2"/>
<keyword evidence="3" id="KW-1185">Reference proteome</keyword>
<evidence type="ECO:0000259" key="1">
    <source>
        <dbReference type="Pfam" id="PF06527"/>
    </source>
</evidence>
<dbReference type="Proteomes" id="UP000282312">
    <property type="component" value="Unassembled WGS sequence"/>
</dbReference>
<evidence type="ECO:0000313" key="2">
    <source>
        <dbReference type="EMBL" id="RQX05709.1"/>
    </source>
</evidence>
<name>A0A3N9WY88_9ACTN</name>